<feature type="transmembrane region" description="Helical" evidence="8">
    <location>
        <begin position="270"/>
        <end position="294"/>
    </location>
</feature>
<evidence type="ECO:0000256" key="5">
    <source>
        <dbReference type="ARBA" id="ARBA00022840"/>
    </source>
</evidence>
<dbReference type="SUPFAM" id="SSF56112">
    <property type="entry name" value="Protein kinase-like (PK-like)"/>
    <property type="match status" value="1"/>
</dbReference>
<evidence type="ECO:0000256" key="2">
    <source>
        <dbReference type="ARBA" id="ARBA00022679"/>
    </source>
</evidence>
<dbReference type="InterPro" id="IPR011009">
    <property type="entry name" value="Kinase-like_dom_sf"/>
</dbReference>
<keyword evidence="4" id="KW-0418">Kinase</keyword>
<dbReference type="InterPro" id="IPR001245">
    <property type="entry name" value="Ser-Thr/Tyr_kinase_cat_dom"/>
</dbReference>
<dbReference type="SMART" id="SM00220">
    <property type="entry name" value="S_TKc"/>
    <property type="match status" value="1"/>
</dbReference>
<feature type="compositionally biased region" description="Low complexity" evidence="7">
    <location>
        <begin position="843"/>
        <end position="859"/>
    </location>
</feature>
<evidence type="ECO:0000256" key="7">
    <source>
        <dbReference type="SAM" id="MobiDB-lite"/>
    </source>
</evidence>
<dbReference type="PRINTS" id="PR00109">
    <property type="entry name" value="TYRKINASE"/>
</dbReference>
<dbReference type="InterPro" id="IPR008271">
    <property type="entry name" value="Ser/Thr_kinase_AS"/>
</dbReference>
<evidence type="ECO:0000259" key="10">
    <source>
        <dbReference type="PROSITE" id="PS50011"/>
    </source>
</evidence>
<feature type="region of interest" description="Disordered" evidence="7">
    <location>
        <begin position="839"/>
        <end position="944"/>
    </location>
</feature>
<evidence type="ECO:0000256" key="6">
    <source>
        <dbReference type="PROSITE-ProRule" id="PRU10141"/>
    </source>
</evidence>
<keyword evidence="5 6" id="KW-0067">ATP-binding</keyword>
<dbReference type="InterPro" id="IPR017441">
    <property type="entry name" value="Protein_kinase_ATP_BS"/>
</dbReference>
<gene>
    <name evidence="11" type="ORF">OEZ85_001252</name>
</gene>
<dbReference type="Proteomes" id="UP001244341">
    <property type="component" value="Chromosome 15b"/>
</dbReference>
<evidence type="ECO:0000256" key="8">
    <source>
        <dbReference type="SAM" id="Phobius"/>
    </source>
</evidence>
<keyword evidence="8" id="KW-0812">Transmembrane</keyword>
<dbReference type="Gene3D" id="3.30.200.20">
    <property type="entry name" value="Phosphorylase Kinase, domain 1"/>
    <property type="match status" value="1"/>
</dbReference>
<dbReference type="PANTHER" id="PTHR44329:SF214">
    <property type="entry name" value="PROTEIN KINASE DOMAIN-CONTAINING PROTEIN"/>
    <property type="match status" value="1"/>
</dbReference>
<proteinExistence type="predicted"/>
<evidence type="ECO:0000256" key="1">
    <source>
        <dbReference type="ARBA" id="ARBA00022527"/>
    </source>
</evidence>
<keyword evidence="8" id="KW-1133">Transmembrane helix</keyword>
<keyword evidence="3 6" id="KW-0547">Nucleotide-binding</keyword>
<feature type="binding site" evidence="6">
    <location>
        <position position="476"/>
    </location>
    <ligand>
        <name>ATP</name>
        <dbReference type="ChEBI" id="CHEBI:30616"/>
    </ligand>
</feature>
<dbReference type="PROSITE" id="PS50011">
    <property type="entry name" value="PROTEIN_KINASE_DOM"/>
    <property type="match status" value="1"/>
</dbReference>
<keyword evidence="1" id="KW-0723">Serine/threonine-protein kinase</keyword>
<sequence>MHWAGKKLQHIAVVFSLFPLLFTASLGSSVHVNSERDFQLALRDSSVQEVVLEQDLLLTREQWAGFNRAAPYVLARNLTITSSPRLRRIDFNYVGDRQVQLAPGIVLNISYTLLENARYGSGVQLDFLNHSPGSYLALWHSVIIRTACVGSAGEPEAVAVQPRLPGWPGRQLAMYQDGFCLRKICYDHVLVYQDFTKVTATSTEDTAAGGYAIIMHNFTKVCLTHLDGSCMGPAWTVDECVRAALDRLSSTPTPCQIQQDMGAATRRVTALTAGLAAGIGGSVLLMLAAALLLARRRRRQQRQRQRRLLGGDGDVMMLPHHCCSTPDSTPDPELGMSGGTSAGRGLLSHNKDASFSVLGDPKVVHASGSPPGTHNSWELAACKTSERFLYQQQQQQQPSQHHSSTDLQQYMANSLAAGGSGWYVRSNTGGCNTADLIAGTTGTGVDGKVTLGVLLGAGSFGRVYKGRWRGMDVAVKVLQHSRAAAPSVANEVDLMMSFAHPHVVCAYHFVTWKRRNAKDATNGMELDASLDDRTQTADVTALWHSGDATAACAAAAAASGPMSADLAGPPGDLPEDTQTWIVQEFCDAGSLSEYCLGPTAGSQRLPGQLPEGHAMLKLLFRLREVADGMSYLHARDVVHGDLKSGNVLLCTAPASPYGRLAKVTDFGLSRALASGQTHRSTHTLGTVSHMAPELLRFGKMSPAVDVFSFGIMMWELLTARVAFKGLHYGAIIEHVALLGERPPLPAEAPEDFCLLMNSCWHADAAQRPAFDQVMRCLDIMISCRQQEMVAAKTSGSACGATTHSGSCCASGTLASHQHLGASNGEFALTITTRAGSSRLASVQHSSQQSLTQLHTSQSLAQHTSQSLAQHTPPQSLAQLTPRSNAVQTPQSPAQQQQQQQQQHDGQSRPEAGARRGSRLAPAASRMSAGTDDALADSPFGPQDL</sequence>
<evidence type="ECO:0000256" key="4">
    <source>
        <dbReference type="ARBA" id="ARBA00022777"/>
    </source>
</evidence>
<protein>
    <recommendedName>
        <fullName evidence="10">Protein kinase domain-containing protein</fullName>
    </recommendedName>
</protein>
<evidence type="ECO:0000313" key="11">
    <source>
        <dbReference type="EMBL" id="WIA22865.1"/>
    </source>
</evidence>
<dbReference type="InterPro" id="IPR000719">
    <property type="entry name" value="Prot_kinase_dom"/>
</dbReference>
<dbReference type="EMBL" id="CP126222">
    <property type="protein sequence ID" value="WIA22865.1"/>
    <property type="molecule type" value="Genomic_DNA"/>
</dbReference>
<evidence type="ECO:0000313" key="12">
    <source>
        <dbReference type="Proteomes" id="UP001244341"/>
    </source>
</evidence>
<organism evidence="11 12">
    <name type="scientific">Tetradesmus obliquus</name>
    <name type="common">Green alga</name>
    <name type="synonym">Acutodesmus obliquus</name>
    <dbReference type="NCBI Taxonomy" id="3088"/>
    <lineage>
        <taxon>Eukaryota</taxon>
        <taxon>Viridiplantae</taxon>
        <taxon>Chlorophyta</taxon>
        <taxon>core chlorophytes</taxon>
        <taxon>Chlorophyceae</taxon>
        <taxon>CS clade</taxon>
        <taxon>Sphaeropleales</taxon>
        <taxon>Scenedesmaceae</taxon>
        <taxon>Tetradesmus</taxon>
    </lineage>
</organism>
<reference evidence="11 12" key="1">
    <citation type="submission" date="2023-05" db="EMBL/GenBank/DDBJ databases">
        <title>A 100% complete, gapless, phased diploid assembly of the Scenedesmus obliquus UTEX 3031 genome.</title>
        <authorList>
            <person name="Biondi T.C."/>
            <person name="Hanschen E.R."/>
            <person name="Kwon T."/>
            <person name="Eng W."/>
            <person name="Kruse C.P.S."/>
            <person name="Koehler S.I."/>
            <person name="Kunde Y."/>
            <person name="Gleasner C.D."/>
            <person name="You Mak K.T."/>
            <person name="Polle J."/>
            <person name="Hovde B.T."/>
            <person name="Starkenburg S.R."/>
        </authorList>
    </citation>
    <scope>NUCLEOTIDE SEQUENCE [LARGE SCALE GENOMIC DNA]</scope>
    <source>
        <strain evidence="11 12">DOE0152z</strain>
    </source>
</reference>
<keyword evidence="2" id="KW-0808">Transferase</keyword>
<dbReference type="InterPro" id="IPR051681">
    <property type="entry name" value="Ser/Thr_Kinases-Pseudokinases"/>
</dbReference>
<dbReference type="PROSITE" id="PS00108">
    <property type="entry name" value="PROTEIN_KINASE_ST"/>
    <property type="match status" value="1"/>
</dbReference>
<name>A0ABY8UP15_TETOB</name>
<dbReference type="Gene3D" id="1.10.510.10">
    <property type="entry name" value="Transferase(Phosphotransferase) domain 1"/>
    <property type="match status" value="1"/>
</dbReference>
<dbReference type="PANTHER" id="PTHR44329">
    <property type="entry name" value="SERINE/THREONINE-PROTEIN KINASE TNNI3K-RELATED"/>
    <property type="match status" value="1"/>
</dbReference>
<keyword evidence="8" id="KW-0472">Membrane</keyword>
<keyword evidence="12" id="KW-1185">Reference proteome</keyword>
<feature type="chain" id="PRO_5045976647" description="Protein kinase domain-containing protein" evidence="9">
    <location>
        <begin position="28"/>
        <end position="944"/>
    </location>
</feature>
<feature type="compositionally biased region" description="Polar residues" evidence="7">
    <location>
        <begin position="860"/>
        <end position="893"/>
    </location>
</feature>
<feature type="domain" description="Protein kinase" evidence="10">
    <location>
        <begin position="449"/>
        <end position="781"/>
    </location>
</feature>
<keyword evidence="9" id="KW-0732">Signal</keyword>
<evidence type="ECO:0000256" key="9">
    <source>
        <dbReference type="SAM" id="SignalP"/>
    </source>
</evidence>
<evidence type="ECO:0000256" key="3">
    <source>
        <dbReference type="ARBA" id="ARBA00022741"/>
    </source>
</evidence>
<accession>A0ABY8UP15</accession>
<dbReference type="PROSITE" id="PS00107">
    <property type="entry name" value="PROTEIN_KINASE_ATP"/>
    <property type="match status" value="1"/>
</dbReference>
<dbReference type="Pfam" id="PF07714">
    <property type="entry name" value="PK_Tyr_Ser-Thr"/>
    <property type="match status" value="2"/>
</dbReference>
<feature type="signal peptide" evidence="9">
    <location>
        <begin position="1"/>
        <end position="27"/>
    </location>
</feature>
<feature type="region of interest" description="Disordered" evidence="7">
    <location>
        <begin position="319"/>
        <end position="346"/>
    </location>
</feature>